<keyword evidence="4" id="KW-1185">Reference proteome</keyword>
<reference evidence="4" key="1">
    <citation type="journal article" date="2023" name="Int. J. Syst. Evol. Microbiol.">
        <title>Claveliimonas bilis gen. nov., sp. nov., deoxycholic acid-producing bacteria isolated from human faeces, and reclassification of Sellimonas monacensis Zenner et al. 2021 as Claveliimonas monacensis comb. nov.</title>
        <authorList>
            <person name="Hisatomi A."/>
            <person name="Kastawa N.W.E.P.G."/>
            <person name="Song I."/>
            <person name="Ohkuma M."/>
            <person name="Fukiya S."/>
            <person name="Sakamoto M."/>
        </authorList>
    </citation>
    <scope>NUCLEOTIDE SEQUENCE [LARGE SCALE GENOMIC DNA]</scope>
    <source>
        <strain evidence="4">12BBH14</strain>
    </source>
</reference>
<feature type="compositionally biased region" description="Polar residues" evidence="1">
    <location>
        <begin position="268"/>
        <end position="280"/>
    </location>
</feature>
<proteinExistence type="predicted"/>
<dbReference type="Proteomes" id="UP001305815">
    <property type="component" value="Chromosome"/>
</dbReference>
<feature type="compositionally biased region" description="Basic and acidic residues" evidence="1">
    <location>
        <begin position="256"/>
        <end position="266"/>
    </location>
</feature>
<keyword evidence="2" id="KW-0812">Transmembrane</keyword>
<dbReference type="RefSeq" id="WP_316266015.1">
    <property type="nucleotide sequence ID" value="NZ_AP027742.1"/>
</dbReference>
<evidence type="ECO:0000256" key="2">
    <source>
        <dbReference type="SAM" id="Phobius"/>
    </source>
</evidence>
<name>A0ABM8I677_9FIRM</name>
<dbReference type="EMBL" id="AP027742">
    <property type="protein sequence ID" value="BDZ76009.1"/>
    <property type="molecule type" value="Genomic_DNA"/>
</dbReference>
<feature type="region of interest" description="Disordered" evidence="1">
    <location>
        <begin position="216"/>
        <end position="238"/>
    </location>
</feature>
<feature type="region of interest" description="Disordered" evidence="1">
    <location>
        <begin position="183"/>
        <end position="203"/>
    </location>
</feature>
<feature type="compositionally biased region" description="Basic and acidic residues" evidence="1">
    <location>
        <begin position="183"/>
        <end position="192"/>
    </location>
</feature>
<gene>
    <name evidence="3" type="ORF">Lac1_01920</name>
</gene>
<sequence>MLEVVLDKQILVILIGIAAVLGVLSKCVAGFSLKRLVRAAGNMNKSSHALVRLIKAKFEHTCMISDRVQNVDAFVGKYLYEYRVVGLRLHTWRRMEKAAVWLCLIFGLAGAAAWYSLYGMGDQVLQYAAGGAGTAILVFLFQLTGDEKYQLDAVKNYMVDYLENICARRYEKAQQKEIREEWKEMAPPEPERTPIQSGAVSQTVADTRAAGDVLLEEDEPSPEPLASREAGAQTVSEAAGAWEAANRMEPEVAAVKRTEEQKKEENAAFSQRTRNSSVKNASVKRKAEEARDLKDECKDQKEKEVPKEVLIREILEEFLA</sequence>
<evidence type="ECO:0000256" key="1">
    <source>
        <dbReference type="SAM" id="MobiDB-lite"/>
    </source>
</evidence>
<feature type="transmembrane region" description="Helical" evidence="2">
    <location>
        <begin position="12"/>
        <end position="33"/>
    </location>
</feature>
<protein>
    <submittedName>
        <fullName evidence="3">Uncharacterized protein</fullName>
    </submittedName>
</protein>
<feature type="compositionally biased region" description="Basic and acidic residues" evidence="1">
    <location>
        <begin position="285"/>
        <end position="304"/>
    </location>
</feature>
<evidence type="ECO:0000313" key="4">
    <source>
        <dbReference type="Proteomes" id="UP001305815"/>
    </source>
</evidence>
<organism evidence="3 4">
    <name type="scientific">Claveliimonas bilis</name>
    <dbReference type="NCBI Taxonomy" id="3028070"/>
    <lineage>
        <taxon>Bacteria</taxon>
        <taxon>Bacillati</taxon>
        <taxon>Bacillota</taxon>
        <taxon>Clostridia</taxon>
        <taxon>Lachnospirales</taxon>
        <taxon>Lachnospiraceae</taxon>
        <taxon>Claveliimonas</taxon>
    </lineage>
</organism>
<feature type="transmembrane region" description="Helical" evidence="2">
    <location>
        <begin position="124"/>
        <end position="141"/>
    </location>
</feature>
<feature type="region of interest" description="Disordered" evidence="1">
    <location>
        <begin position="256"/>
        <end position="304"/>
    </location>
</feature>
<keyword evidence="2" id="KW-0472">Membrane</keyword>
<evidence type="ECO:0000313" key="3">
    <source>
        <dbReference type="EMBL" id="BDZ76009.1"/>
    </source>
</evidence>
<feature type="compositionally biased region" description="Polar residues" evidence="1">
    <location>
        <begin position="194"/>
        <end position="203"/>
    </location>
</feature>
<keyword evidence="2" id="KW-1133">Transmembrane helix</keyword>
<accession>A0ABM8I677</accession>
<feature type="transmembrane region" description="Helical" evidence="2">
    <location>
        <begin position="98"/>
        <end position="118"/>
    </location>
</feature>